<proteinExistence type="predicted"/>
<keyword evidence="2" id="KW-0547">Nucleotide-binding</keyword>
<dbReference type="Pfam" id="PF12848">
    <property type="entry name" value="ABC_tran_Xtn"/>
    <property type="match status" value="1"/>
</dbReference>
<evidence type="ECO:0000313" key="7">
    <source>
        <dbReference type="EMBL" id="NMO75927.1"/>
    </source>
</evidence>
<dbReference type="InterPro" id="IPR017871">
    <property type="entry name" value="ABC_transporter-like_CS"/>
</dbReference>
<dbReference type="RefSeq" id="WP_169187742.1">
    <property type="nucleotide sequence ID" value="NZ_JABBPK010000001.1"/>
</dbReference>
<protein>
    <submittedName>
        <fullName evidence="7">ABC-F family ATP-binding cassette domain-containing protein</fullName>
    </submittedName>
</protein>
<dbReference type="Gene3D" id="1.10.287.380">
    <property type="entry name" value="Valyl-tRNA synthetase, C-terminal domain"/>
    <property type="match status" value="1"/>
</dbReference>
<dbReference type="GO" id="GO:0005524">
    <property type="term" value="F:ATP binding"/>
    <property type="evidence" value="ECO:0007669"/>
    <property type="project" value="UniProtKB-KW"/>
</dbReference>
<evidence type="ECO:0000256" key="3">
    <source>
        <dbReference type="ARBA" id="ARBA00022840"/>
    </source>
</evidence>
<dbReference type="FunFam" id="3.40.50.300:FF:000309">
    <property type="entry name" value="ABC transporter ATP-binding protein"/>
    <property type="match status" value="1"/>
</dbReference>
<dbReference type="GO" id="GO:0016887">
    <property type="term" value="F:ATP hydrolysis activity"/>
    <property type="evidence" value="ECO:0007669"/>
    <property type="project" value="InterPro"/>
</dbReference>
<dbReference type="PANTHER" id="PTHR42855:SF2">
    <property type="entry name" value="DRUG RESISTANCE ABC TRANSPORTER,ATP-BINDING PROTEIN"/>
    <property type="match status" value="1"/>
</dbReference>
<dbReference type="Pfam" id="PF16326">
    <property type="entry name" value="ABC_tran_CTD"/>
    <property type="match status" value="1"/>
</dbReference>
<dbReference type="InterPro" id="IPR037118">
    <property type="entry name" value="Val-tRNA_synth_C_sf"/>
</dbReference>
<dbReference type="InterPro" id="IPR032781">
    <property type="entry name" value="ABC_tran_Xtn"/>
</dbReference>
<feature type="domain" description="ABC transporter" evidence="6">
    <location>
        <begin position="4"/>
        <end position="263"/>
    </location>
</feature>
<keyword evidence="8" id="KW-1185">Reference proteome</keyword>
<dbReference type="GO" id="GO:0003677">
    <property type="term" value="F:DNA binding"/>
    <property type="evidence" value="ECO:0007669"/>
    <property type="project" value="InterPro"/>
</dbReference>
<dbReference type="InterPro" id="IPR027417">
    <property type="entry name" value="P-loop_NTPase"/>
</dbReference>
<dbReference type="Gene3D" id="3.40.50.300">
    <property type="entry name" value="P-loop containing nucleotide triphosphate hydrolases"/>
    <property type="match status" value="2"/>
</dbReference>
<dbReference type="EMBL" id="JABBPK010000001">
    <property type="protein sequence ID" value="NMO75927.1"/>
    <property type="molecule type" value="Genomic_DNA"/>
</dbReference>
<gene>
    <name evidence="7" type="ORF">HHU08_02655</name>
</gene>
<evidence type="ECO:0000259" key="6">
    <source>
        <dbReference type="PROSITE" id="PS50893"/>
    </source>
</evidence>
<dbReference type="Pfam" id="PF00005">
    <property type="entry name" value="ABC_tran"/>
    <property type="match status" value="2"/>
</dbReference>
<feature type="compositionally biased region" description="Basic and acidic residues" evidence="5">
    <location>
        <begin position="298"/>
        <end position="313"/>
    </location>
</feature>
<dbReference type="AlphaFoldDB" id="A0A7Y0K518"/>
<name>A0A7Y0K518_9BACI</name>
<evidence type="ECO:0000256" key="4">
    <source>
        <dbReference type="SAM" id="Coils"/>
    </source>
</evidence>
<accession>A0A7Y0K518</accession>
<evidence type="ECO:0000256" key="1">
    <source>
        <dbReference type="ARBA" id="ARBA00022737"/>
    </source>
</evidence>
<dbReference type="Proteomes" id="UP000588491">
    <property type="component" value="Unassembled WGS sequence"/>
</dbReference>
<keyword evidence="1" id="KW-0677">Repeat</keyword>
<dbReference type="CDD" id="cd03221">
    <property type="entry name" value="ABCF_EF-3"/>
    <property type="match status" value="2"/>
</dbReference>
<sequence length="642" mass="73392">MILLQVNQLTKHFGAELILSNIKLEVQTRDRIALVGRNGAGKSTLLKIIAGQLSYDSGEIIKPKNVEIGYLAQNTGLESSLSIWDEMLTVFHELQLKEKHIRKLEQQMSDPSTIENPDAFEKILKEYDHLQFEFKENGGYQYEADIRSVLHGLNFNTFDYSTKISTLSGGQKTRLALAKLLLTTPDILILDEPTNHLDIETLSWLEQYLQGYKGAVLIVSHDRYFLDKVVTQVYEISRHYIQKFIGNYSGYLEQKAANYEREMKLYEKQQDEIAKLETFIQKNLARASTTKRAQSRRKTLDKMERMDRPDGNEKSASFGFEITKQTGNDVLKINDLSIGYKDNIVSEHINFHISRGDSVALVGPNGVGKSTLLKTIIEKLPKHAGSITLGSNVMIGYYDQEQAELTSNKRVLNELWDDFPLTPEKEIRTVLGNFLFSGDDVLKTVNSLSGGEKARLALSKLMMEKPNVLILDEPTNHLDLDSKEVLENALIDYPGTILFVSHDRYFINRIATKVIELAAEGSTEFLGDYDYYVEKKLEQAEIQALEATAAIQLEQDTGTEEKTSYQMSKEAKKLERQRVRRIEEIETTIEELESKVSEHEALLCEPEVFQDHEKVLELNKNLEQLKDQMERLMDEWTELSDK</sequence>
<dbReference type="PROSITE" id="PS50893">
    <property type="entry name" value="ABC_TRANSPORTER_2"/>
    <property type="match status" value="2"/>
</dbReference>
<comment type="caution">
    <text evidence="7">The sequence shown here is derived from an EMBL/GenBank/DDBJ whole genome shotgun (WGS) entry which is preliminary data.</text>
</comment>
<keyword evidence="4" id="KW-0175">Coiled coil</keyword>
<reference evidence="7 8" key="1">
    <citation type="submission" date="2020-04" db="EMBL/GenBank/DDBJ databases">
        <title>Bacillus sp. UniB3 isolated from commercial digestive syrup.</title>
        <authorList>
            <person name="Thorat V."/>
            <person name="Kirdat K."/>
            <person name="Tiwarekar B."/>
            <person name="Yadav A."/>
        </authorList>
    </citation>
    <scope>NUCLEOTIDE SEQUENCE [LARGE SCALE GENOMIC DNA]</scope>
    <source>
        <strain evidence="7 8">UniB3</strain>
    </source>
</reference>
<dbReference type="PROSITE" id="PS00211">
    <property type="entry name" value="ABC_TRANSPORTER_1"/>
    <property type="match status" value="2"/>
</dbReference>
<evidence type="ECO:0000313" key="8">
    <source>
        <dbReference type="Proteomes" id="UP000588491"/>
    </source>
</evidence>
<dbReference type="SMART" id="SM00382">
    <property type="entry name" value="AAA"/>
    <property type="match status" value="2"/>
</dbReference>
<dbReference type="InterPro" id="IPR003593">
    <property type="entry name" value="AAA+_ATPase"/>
</dbReference>
<organism evidence="7 8">
    <name type="scientific">Niallia alba</name>
    <dbReference type="NCBI Taxonomy" id="2729105"/>
    <lineage>
        <taxon>Bacteria</taxon>
        <taxon>Bacillati</taxon>
        <taxon>Bacillota</taxon>
        <taxon>Bacilli</taxon>
        <taxon>Bacillales</taxon>
        <taxon>Bacillaceae</taxon>
        <taxon>Niallia</taxon>
    </lineage>
</organism>
<dbReference type="PANTHER" id="PTHR42855">
    <property type="entry name" value="ABC TRANSPORTER ATP-BINDING SUBUNIT"/>
    <property type="match status" value="1"/>
</dbReference>
<feature type="domain" description="ABC transporter" evidence="6">
    <location>
        <begin position="331"/>
        <end position="545"/>
    </location>
</feature>
<evidence type="ECO:0000256" key="5">
    <source>
        <dbReference type="SAM" id="MobiDB-lite"/>
    </source>
</evidence>
<feature type="region of interest" description="Disordered" evidence="5">
    <location>
        <begin position="290"/>
        <end position="316"/>
    </location>
</feature>
<dbReference type="InterPro" id="IPR051309">
    <property type="entry name" value="ABCF_ATPase"/>
</dbReference>
<feature type="coiled-coil region" evidence="4">
    <location>
        <begin position="249"/>
        <end position="276"/>
    </location>
</feature>
<evidence type="ECO:0000256" key="2">
    <source>
        <dbReference type="ARBA" id="ARBA00022741"/>
    </source>
</evidence>
<dbReference type="InterPro" id="IPR032524">
    <property type="entry name" value="ABC_tran_C"/>
</dbReference>
<dbReference type="InterPro" id="IPR003439">
    <property type="entry name" value="ABC_transporter-like_ATP-bd"/>
</dbReference>
<dbReference type="FunFam" id="3.40.50.300:FF:000011">
    <property type="entry name" value="Putative ABC transporter ATP-binding component"/>
    <property type="match status" value="1"/>
</dbReference>
<dbReference type="SUPFAM" id="SSF52540">
    <property type="entry name" value="P-loop containing nucleoside triphosphate hydrolases"/>
    <property type="match status" value="2"/>
</dbReference>
<feature type="coiled-coil region" evidence="4">
    <location>
        <begin position="537"/>
        <end position="642"/>
    </location>
</feature>
<keyword evidence="3 7" id="KW-0067">ATP-binding</keyword>